<organism evidence="3 4">
    <name type="scientific">Oryza sativa subsp. japonica</name>
    <name type="common">Rice</name>
    <dbReference type="NCBI Taxonomy" id="39947"/>
    <lineage>
        <taxon>Eukaryota</taxon>
        <taxon>Viridiplantae</taxon>
        <taxon>Streptophyta</taxon>
        <taxon>Embryophyta</taxon>
        <taxon>Tracheophyta</taxon>
        <taxon>Spermatophyta</taxon>
        <taxon>Magnoliopsida</taxon>
        <taxon>Liliopsida</taxon>
        <taxon>Poales</taxon>
        <taxon>Poaceae</taxon>
        <taxon>BOP clade</taxon>
        <taxon>Oryzoideae</taxon>
        <taxon>Oryzeae</taxon>
        <taxon>Oryzinae</taxon>
        <taxon>Oryza</taxon>
        <taxon>Oryza sativa</taxon>
    </lineage>
</organism>
<proteinExistence type="predicted"/>
<name>A0A0P0XH65_ORYSJ</name>
<dbReference type="PANTHER" id="PTHR45224:SF16">
    <property type="entry name" value="OS01G0527900 PROTEIN"/>
    <property type="match status" value="1"/>
</dbReference>
<feature type="compositionally biased region" description="Polar residues" evidence="1">
    <location>
        <begin position="21"/>
        <end position="42"/>
    </location>
</feature>
<evidence type="ECO:0000313" key="4">
    <source>
        <dbReference type="Proteomes" id="UP000059680"/>
    </source>
</evidence>
<feature type="compositionally biased region" description="Polar residues" evidence="1">
    <location>
        <begin position="50"/>
        <end position="64"/>
    </location>
</feature>
<feature type="compositionally biased region" description="Basic residues" evidence="1">
    <location>
        <begin position="306"/>
        <end position="315"/>
    </location>
</feature>
<dbReference type="STRING" id="39947.A0A0P0XH65"/>
<keyword evidence="4" id="KW-1185">Reference proteome</keyword>
<dbReference type="Proteomes" id="UP000059680">
    <property type="component" value="Chromosome 8"/>
</dbReference>
<dbReference type="PANTHER" id="PTHR45224">
    <property type="entry name" value="OS01G0527900 PROTEIN-RELATED"/>
    <property type="match status" value="1"/>
</dbReference>
<evidence type="ECO:0000256" key="1">
    <source>
        <dbReference type="SAM" id="MobiDB-lite"/>
    </source>
</evidence>
<protein>
    <submittedName>
        <fullName evidence="3">Os08g0461232 protein</fullName>
    </submittedName>
</protein>
<dbReference type="EMBL" id="AP014964">
    <property type="protein sequence ID" value="BAT05768.1"/>
    <property type="molecule type" value="Genomic_DNA"/>
</dbReference>
<reference evidence="3 4" key="3">
    <citation type="journal article" date="2013" name="Rice">
        <title>Improvement of the Oryza sativa Nipponbare reference genome using next generation sequence and optical map data.</title>
        <authorList>
            <person name="Kawahara Y."/>
            <person name="de la Bastide M."/>
            <person name="Hamilton J.P."/>
            <person name="Kanamori H."/>
            <person name="McCombie W.R."/>
            <person name="Ouyang S."/>
            <person name="Schwartz D.C."/>
            <person name="Tanaka T."/>
            <person name="Wu J."/>
            <person name="Zhou S."/>
            <person name="Childs K.L."/>
            <person name="Davidson R.M."/>
            <person name="Lin H."/>
            <person name="Quesada-Ocampo L."/>
            <person name="Vaillancourt B."/>
            <person name="Sakai H."/>
            <person name="Lee S.S."/>
            <person name="Kim J."/>
            <person name="Numa H."/>
            <person name="Itoh T."/>
            <person name="Buell C.R."/>
            <person name="Matsumoto T."/>
        </authorList>
    </citation>
    <scope>NUCLEOTIDE SEQUENCE [LARGE SCALE GENOMIC DNA]</scope>
    <source>
        <strain evidence="4">cv. Nipponbare</strain>
    </source>
</reference>
<reference evidence="3 4" key="2">
    <citation type="journal article" date="2013" name="Plant Cell Physiol.">
        <title>Rice Annotation Project Database (RAP-DB): an integrative and interactive database for rice genomics.</title>
        <authorList>
            <person name="Sakai H."/>
            <person name="Lee S.S."/>
            <person name="Tanaka T."/>
            <person name="Numa H."/>
            <person name="Kim J."/>
            <person name="Kawahara Y."/>
            <person name="Wakimoto H."/>
            <person name="Yang C.C."/>
            <person name="Iwamoto M."/>
            <person name="Abe T."/>
            <person name="Yamada Y."/>
            <person name="Muto A."/>
            <person name="Inokuchi H."/>
            <person name="Ikemura T."/>
            <person name="Matsumoto T."/>
            <person name="Sasaki T."/>
            <person name="Itoh T."/>
        </authorList>
    </citation>
    <scope>NUCLEOTIDE SEQUENCE [LARGE SCALE GENOMIC DNA]</scope>
    <source>
        <strain evidence="4">cv. Nipponbare</strain>
    </source>
</reference>
<accession>A0A0P0XH65</accession>
<dbReference type="InterPro" id="IPR001005">
    <property type="entry name" value="SANT/Myb"/>
</dbReference>
<feature type="region of interest" description="Disordered" evidence="1">
    <location>
        <begin position="268"/>
        <end position="326"/>
    </location>
</feature>
<dbReference type="PROSITE" id="PS50090">
    <property type="entry name" value="MYB_LIKE"/>
    <property type="match status" value="1"/>
</dbReference>
<dbReference type="PaxDb" id="39947-A0A0P0XH65"/>
<feature type="region of interest" description="Disordered" evidence="1">
    <location>
        <begin position="1"/>
        <end position="64"/>
    </location>
</feature>
<reference evidence="4" key="1">
    <citation type="journal article" date="2005" name="Nature">
        <title>The map-based sequence of the rice genome.</title>
        <authorList>
            <consortium name="International rice genome sequencing project (IRGSP)"/>
            <person name="Matsumoto T."/>
            <person name="Wu J."/>
            <person name="Kanamori H."/>
            <person name="Katayose Y."/>
            <person name="Fujisawa M."/>
            <person name="Namiki N."/>
            <person name="Mizuno H."/>
            <person name="Yamamoto K."/>
            <person name="Antonio B.A."/>
            <person name="Baba T."/>
            <person name="Sakata K."/>
            <person name="Nagamura Y."/>
            <person name="Aoki H."/>
            <person name="Arikawa K."/>
            <person name="Arita K."/>
            <person name="Bito T."/>
            <person name="Chiden Y."/>
            <person name="Fujitsuka N."/>
            <person name="Fukunaka R."/>
            <person name="Hamada M."/>
            <person name="Harada C."/>
            <person name="Hayashi A."/>
            <person name="Hijishita S."/>
            <person name="Honda M."/>
            <person name="Hosokawa S."/>
            <person name="Ichikawa Y."/>
            <person name="Idonuma A."/>
            <person name="Iijima M."/>
            <person name="Ikeda M."/>
            <person name="Ikeno M."/>
            <person name="Ito K."/>
            <person name="Ito S."/>
            <person name="Ito T."/>
            <person name="Ito Y."/>
            <person name="Ito Y."/>
            <person name="Iwabuchi A."/>
            <person name="Kamiya K."/>
            <person name="Karasawa W."/>
            <person name="Kurita K."/>
            <person name="Katagiri S."/>
            <person name="Kikuta A."/>
            <person name="Kobayashi H."/>
            <person name="Kobayashi N."/>
            <person name="Machita K."/>
            <person name="Maehara T."/>
            <person name="Masukawa M."/>
            <person name="Mizubayashi T."/>
            <person name="Mukai Y."/>
            <person name="Nagasaki H."/>
            <person name="Nagata Y."/>
            <person name="Naito S."/>
            <person name="Nakashima M."/>
            <person name="Nakama Y."/>
            <person name="Nakamichi Y."/>
            <person name="Nakamura M."/>
            <person name="Meguro A."/>
            <person name="Negishi M."/>
            <person name="Ohta I."/>
            <person name="Ohta T."/>
            <person name="Okamoto M."/>
            <person name="Ono N."/>
            <person name="Saji S."/>
            <person name="Sakaguchi M."/>
            <person name="Sakai K."/>
            <person name="Shibata M."/>
            <person name="Shimokawa T."/>
            <person name="Song J."/>
            <person name="Takazaki Y."/>
            <person name="Terasawa K."/>
            <person name="Tsugane M."/>
            <person name="Tsuji K."/>
            <person name="Ueda S."/>
            <person name="Waki K."/>
            <person name="Yamagata H."/>
            <person name="Yamamoto M."/>
            <person name="Yamamoto S."/>
            <person name="Yamane H."/>
            <person name="Yoshiki S."/>
            <person name="Yoshihara R."/>
            <person name="Yukawa K."/>
            <person name="Zhong H."/>
            <person name="Yano M."/>
            <person name="Yuan Q."/>
            <person name="Ouyang S."/>
            <person name="Liu J."/>
            <person name="Jones K.M."/>
            <person name="Gansberger K."/>
            <person name="Moffat K."/>
            <person name="Hill J."/>
            <person name="Bera J."/>
            <person name="Fadrosh D."/>
            <person name="Jin S."/>
            <person name="Johri S."/>
            <person name="Kim M."/>
            <person name="Overton L."/>
            <person name="Reardon M."/>
            <person name="Tsitrin T."/>
            <person name="Vuong H."/>
            <person name="Weaver B."/>
            <person name="Ciecko A."/>
            <person name="Tallon L."/>
            <person name="Jackson J."/>
            <person name="Pai G."/>
            <person name="Aken S.V."/>
            <person name="Utterback T."/>
            <person name="Reidmuller S."/>
            <person name="Feldblyum T."/>
            <person name="Hsiao J."/>
            <person name="Zismann V."/>
            <person name="Iobst S."/>
            <person name="de Vazeille A.R."/>
            <person name="Buell C.R."/>
            <person name="Ying K."/>
            <person name="Li Y."/>
            <person name="Lu T."/>
            <person name="Huang Y."/>
            <person name="Zhao Q."/>
            <person name="Feng Q."/>
            <person name="Zhang L."/>
            <person name="Zhu J."/>
            <person name="Weng Q."/>
            <person name="Mu J."/>
            <person name="Lu Y."/>
            <person name="Fan D."/>
            <person name="Liu Y."/>
            <person name="Guan J."/>
            <person name="Zhang Y."/>
            <person name="Yu S."/>
            <person name="Liu X."/>
            <person name="Zhang Y."/>
            <person name="Hong G."/>
            <person name="Han B."/>
            <person name="Choisne N."/>
            <person name="Demange N."/>
            <person name="Orjeda G."/>
            <person name="Samain S."/>
            <person name="Cattolico L."/>
            <person name="Pelletier E."/>
            <person name="Couloux A."/>
            <person name="Segurens B."/>
            <person name="Wincker P."/>
            <person name="D'Hont A."/>
            <person name="Scarpelli C."/>
            <person name="Weissenbach J."/>
            <person name="Salanoubat M."/>
            <person name="Quetier F."/>
            <person name="Yu Y."/>
            <person name="Kim H.R."/>
            <person name="Rambo T."/>
            <person name="Currie J."/>
            <person name="Collura K."/>
            <person name="Luo M."/>
            <person name="Yang T."/>
            <person name="Ammiraju J.S.S."/>
            <person name="Engler F."/>
            <person name="Soderlund C."/>
            <person name="Wing R.A."/>
            <person name="Palmer L.E."/>
            <person name="de la Bastide M."/>
            <person name="Spiegel L."/>
            <person name="Nascimento L."/>
            <person name="Zutavern T."/>
            <person name="O'Shaughnessy A."/>
            <person name="Dike S."/>
            <person name="Dedhia N."/>
            <person name="Preston R."/>
            <person name="Balija V."/>
            <person name="McCombie W.R."/>
            <person name="Chow T."/>
            <person name="Chen H."/>
            <person name="Chung M."/>
            <person name="Chen C."/>
            <person name="Shaw J."/>
            <person name="Wu H."/>
            <person name="Hsiao K."/>
            <person name="Chao Y."/>
            <person name="Chu M."/>
            <person name="Cheng C."/>
            <person name="Hour A."/>
            <person name="Lee P."/>
            <person name="Lin S."/>
            <person name="Lin Y."/>
            <person name="Liou J."/>
            <person name="Liu S."/>
            <person name="Hsing Y."/>
            <person name="Raghuvanshi S."/>
            <person name="Mohanty A."/>
            <person name="Bharti A.K."/>
            <person name="Gaur A."/>
            <person name="Gupta V."/>
            <person name="Kumar D."/>
            <person name="Ravi V."/>
            <person name="Vij S."/>
            <person name="Kapur A."/>
            <person name="Khurana P."/>
            <person name="Khurana P."/>
            <person name="Khurana J.P."/>
            <person name="Tyagi A.K."/>
            <person name="Gaikwad K."/>
            <person name="Singh A."/>
            <person name="Dalal V."/>
            <person name="Srivastava S."/>
            <person name="Dixit A."/>
            <person name="Pal A.K."/>
            <person name="Ghazi I.A."/>
            <person name="Yadav M."/>
            <person name="Pandit A."/>
            <person name="Bhargava A."/>
            <person name="Sureshbabu K."/>
            <person name="Batra K."/>
            <person name="Sharma T.R."/>
            <person name="Mohapatra T."/>
            <person name="Singh N.K."/>
            <person name="Messing J."/>
            <person name="Nelson A.B."/>
            <person name="Fuks G."/>
            <person name="Kavchok S."/>
            <person name="Keizer G."/>
            <person name="Linton E."/>
            <person name="Llaca V."/>
            <person name="Song R."/>
            <person name="Tanyolac B."/>
            <person name="Young S."/>
            <person name="Ho-Il K."/>
            <person name="Hahn J.H."/>
            <person name="Sangsakoo G."/>
            <person name="Vanavichit A."/>
            <person name="de Mattos Luiz.A.T."/>
            <person name="Zimmer P.D."/>
            <person name="Malone G."/>
            <person name="Dellagostin O."/>
            <person name="de Oliveira A.C."/>
            <person name="Bevan M."/>
            <person name="Bancroft I."/>
            <person name="Minx P."/>
            <person name="Cordum H."/>
            <person name="Wilson R."/>
            <person name="Cheng Z."/>
            <person name="Jin W."/>
            <person name="Jiang J."/>
            <person name="Leong S.A."/>
            <person name="Iwama H."/>
            <person name="Gojobori T."/>
            <person name="Itoh T."/>
            <person name="Niimura Y."/>
            <person name="Fujii Y."/>
            <person name="Habara T."/>
            <person name="Sakai H."/>
            <person name="Sato Y."/>
            <person name="Wilson G."/>
            <person name="Kumar K."/>
            <person name="McCouch S."/>
            <person name="Juretic N."/>
            <person name="Hoen D."/>
            <person name="Wright S."/>
            <person name="Bruskiewich R."/>
            <person name="Bureau T."/>
            <person name="Miyao A."/>
            <person name="Hirochika H."/>
            <person name="Nishikawa T."/>
            <person name="Kadowaki K."/>
            <person name="Sugiura M."/>
            <person name="Burr B."/>
            <person name="Sasaki T."/>
        </authorList>
    </citation>
    <scope>NUCLEOTIDE SEQUENCE [LARGE SCALE GENOMIC DNA]</scope>
    <source>
        <strain evidence="4">cv. Nipponbare</strain>
    </source>
</reference>
<dbReference type="InterPro" id="IPR029466">
    <property type="entry name" value="NAM-associated_C"/>
</dbReference>
<gene>
    <name evidence="3" type="ordered locus">Os08g0461232</name>
    <name evidence="3" type="ORF">OSNPB_080461232</name>
</gene>
<dbReference type="Pfam" id="PF14303">
    <property type="entry name" value="NAM-associated"/>
    <property type="match status" value="1"/>
</dbReference>
<evidence type="ECO:0000259" key="2">
    <source>
        <dbReference type="PROSITE" id="PS50090"/>
    </source>
</evidence>
<feature type="compositionally biased region" description="Low complexity" evidence="1">
    <location>
        <begin position="1"/>
        <end position="20"/>
    </location>
</feature>
<dbReference type="InParanoid" id="A0A0P0XH65"/>
<dbReference type="AlphaFoldDB" id="A0A0P0XH65"/>
<dbReference type="FunCoup" id="A0A0P0XH65">
    <property type="interactions" value="6"/>
</dbReference>
<feature type="compositionally biased region" description="Basic and acidic residues" evidence="1">
    <location>
        <begin position="293"/>
        <end position="305"/>
    </location>
</feature>
<sequence length="382" mass="42918">MLSQGSQSQASGNGSQNSTSPQFPSIFPQTQFSQFSTPTFQNFHPFGAPTNYQPYGNSTPSFNGFQQQAHWLQSTPMSFQGFRPPENCVYSPNQIVGSASSHGSESASQCPARHEENNVVNIEESSDNSEEAGRRGTRVNWTKEENIRLLSSWLNNSVDPIKGNDQKSEYYWKAVAAEFNSNTSRSNRKRIAVQCKTHWGGVKKEIGKFCGAYSRVRRTFRSGYSDDMIMEKAHIIFKSENNEKPFTLEYMWRELKDQPKWRRVLEEDSKNKRTKISETGAYTSSSNQDTEEETSRKEKRPEGQKKAKAKLKGRGKNAAPSPLGDQPCQDFVLYNEAIKLKAEAMLKSAEAASKAAESKEGTNKNGEVSDILKIVGQGHFKF</sequence>
<feature type="domain" description="Myb-like" evidence="2">
    <location>
        <begin position="133"/>
        <end position="199"/>
    </location>
</feature>
<dbReference type="SMR" id="A0A0P0XH65"/>
<evidence type="ECO:0000313" key="3">
    <source>
        <dbReference type="EMBL" id="BAT05768.1"/>
    </source>
</evidence>